<gene>
    <name evidence="1" type="ORF">J4Q44_G00188130</name>
</gene>
<name>A0AAN8QTZ2_9TELE</name>
<reference evidence="1 2" key="1">
    <citation type="submission" date="2021-04" db="EMBL/GenBank/DDBJ databases">
        <authorList>
            <person name="De Guttry C."/>
            <person name="Zahm M."/>
            <person name="Klopp C."/>
            <person name="Cabau C."/>
            <person name="Louis A."/>
            <person name="Berthelot C."/>
            <person name="Parey E."/>
            <person name="Roest Crollius H."/>
            <person name="Montfort J."/>
            <person name="Robinson-Rechavi M."/>
            <person name="Bucao C."/>
            <person name="Bouchez O."/>
            <person name="Gislard M."/>
            <person name="Lluch J."/>
            <person name="Milhes M."/>
            <person name="Lampietro C."/>
            <person name="Lopez Roques C."/>
            <person name="Donnadieu C."/>
            <person name="Braasch I."/>
            <person name="Desvignes T."/>
            <person name="Postlethwait J."/>
            <person name="Bobe J."/>
            <person name="Wedekind C."/>
            <person name="Guiguen Y."/>
        </authorList>
    </citation>
    <scope>NUCLEOTIDE SEQUENCE [LARGE SCALE GENOMIC DNA]</scope>
    <source>
        <strain evidence="1">Cs_M1</strain>
        <tissue evidence="1">Blood</tissue>
    </source>
</reference>
<evidence type="ECO:0000313" key="1">
    <source>
        <dbReference type="EMBL" id="KAK6310758.1"/>
    </source>
</evidence>
<sequence length="134" mass="14455">MTAASNPSGNSIADRCQAAITPRLLNESPCLSSLTRGDGDLSPGLLPALRADLSHSSSVRSRLEAEPGYCTNHSRHSTRRKQSVCVASHWNTIPQVGFRWLQGGRGGGESSVSHYRVEECEGRLQIPRTSVLSL</sequence>
<dbReference type="Proteomes" id="UP001356427">
    <property type="component" value="Unassembled WGS sequence"/>
</dbReference>
<organism evidence="1 2">
    <name type="scientific">Coregonus suidteri</name>
    <dbReference type="NCBI Taxonomy" id="861788"/>
    <lineage>
        <taxon>Eukaryota</taxon>
        <taxon>Metazoa</taxon>
        <taxon>Chordata</taxon>
        <taxon>Craniata</taxon>
        <taxon>Vertebrata</taxon>
        <taxon>Euteleostomi</taxon>
        <taxon>Actinopterygii</taxon>
        <taxon>Neopterygii</taxon>
        <taxon>Teleostei</taxon>
        <taxon>Protacanthopterygii</taxon>
        <taxon>Salmoniformes</taxon>
        <taxon>Salmonidae</taxon>
        <taxon>Coregoninae</taxon>
        <taxon>Coregonus</taxon>
    </lineage>
</organism>
<accession>A0AAN8QTZ2</accession>
<comment type="caution">
    <text evidence="1">The sequence shown here is derived from an EMBL/GenBank/DDBJ whole genome shotgun (WGS) entry which is preliminary data.</text>
</comment>
<keyword evidence="2" id="KW-1185">Reference proteome</keyword>
<dbReference type="EMBL" id="JAGTTL010000016">
    <property type="protein sequence ID" value="KAK6310758.1"/>
    <property type="molecule type" value="Genomic_DNA"/>
</dbReference>
<proteinExistence type="predicted"/>
<protein>
    <submittedName>
        <fullName evidence="1">Uncharacterized protein</fullName>
    </submittedName>
</protein>
<evidence type="ECO:0000313" key="2">
    <source>
        <dbReference type="Proteomes" id="UP001356427"/>
    </source>
</evidence>
<dbReference type="AlphaFoldDB" id="A0AAN8QTZ2"/>